<accession>A0ACC2N538</accession>
<name>A0ACC2N538_9HYME</name>
<comment type="caution">
    <text evidence="1">The sequence shown here is derived from an EMBL/GenBank/DDBJ whole genome shotgun (WGS) entry which is preliminary data.</text>
</comment>
<sequence length="122" mass="13746">MNAYLKPSLSNDTTQVLKQNDANSVTENRLLQKAKKPTLTSYMTKDDVIESEILYVMISVYLNISINATAKLMEGLKFIFTRRLNNPDASLANQIQLGNDEIGYMINYGGGPHFHQNTLDFV</sequence>
<protein>
    <submittedName>
        <fullName evidence="1">Uncharacterized protein</fullName>
    </submittedName>
</protein>
<proteinExistence type="predicted"/>
<keyword evidence="2" id="KW-1185">Reference proteome</keyword>
<organism evidence="1 2">
    <name type="scientific">Eretmocerus hayati</name>
    <dbReference type="NCBI Taxonomy" id="131215"/>
    <lineage>
        <taxon>Eukaryota</taxon>
        <taxon>Metazoa</taxon>
        <taxon>Ecdysozoa</taxon>
        <taxon>Arthropoda</taxon>
        <taxon>Hexapoda</taxon>
        <taxon>Insecta</taxon>
        <taxon>Pterygota</taxon>
        <taxon>Neoptera</taxon>
        <taxon>Endopterygota</taxon>
        <taxon>Hymenoptera</taxon>
        <taxon>Apocrita</taxon>
        <taxon>Proctotrupomorpha</taxon>
        <taxon>Chalcidoidea</taxon>
        <taxon>Aphelinidae</taxon>
        <taxon>Aphelininae</taxon>
        <taxon>Eretmocerus</taxon>
    </lineage>
</organism>
<gene>
    <name evidence="1" type="ORF">QAD02_007096</name>
</gene>
<dbReference type="Proteomes" id="UP001239111">
    <property type="component" value="Chromosome 4"/>
</dbReference>
<evidence type="ECO:0000313" key="1">
    <source>
        <dbReference type="EMBL" id="KAJ8665434.1"/>
    </source>
</evidence>
<dbReference type="EMBL" id="CM056744">
    <property type="protein sequence ID" value="KAJ8665434.1"/>
    <property type="molecule type" value="Genomic_DNA"/>
</dbReference>
<reference evidence="1" key="1">
    <citation type="submission" date="2023-04" db="EMBL/GenBank/DDBJ databases">
        <title>A chromosome-level genome assembly of the parasitoid wasp Eretmocerus hayati.</title>
        <authorList>
            <person name="Zhong Y."/>
            <person name="Liu S."/>
            <person name="Liu Y."/>
        </authorList>
    </citation>
    <scope>NUCLEOTIDE SEQUENCE</scope>
    <source>
        <strain evidence="1">ZJU_SS_LIU_2023</strain>
    </source>
</reference>
<evidence type="ECO:0000313" key="2">
    <source>
        <dbReference type="Proteomes" id="UP001239111"/>
    </source>
</evidence>